<dbReference type="SUPFAM" id="SSF56219">
    <property type="entry name" value="DNase I-like"/>
    <property type="match status" value="1"/>
</dbReference>
<organism evidence="2 3">
    <name type="scientific">Mytilus coruscus</name>
    <name type="common">Sea mussel</name>
    <dbReference type="NCBI Taxonomy" id="42192"/>
    <lineage>
        <taxon>Eukaryota</taxon>
        <taxon>Metazoa</taxon>
        <taxon>Spiralia</taxon>
        <taxon>Lophotrochozoa</taxon>
        <taxon>Mollusca</taxon>
        <taxon>Bivalvia</taxon>
        <taxon>Autobranchia</taxon>
        <taxon>Pteriomorphia</taxon>
        <taxon>Mytilida</taxon>
        <taxon>Mytiloidea</taxon>
        <taxon>Mytilidae</taxon>
        <taxon>Mytilinae</taxon>
        <taxon>Mytilus</taxon>
    </lineage>
</organism>
<reference evidence="2 3" key="1">
    <citation type="submission" date="2020-06" db="EMBL/GenBank/DDBJ databases">
        <authorList>
            <person name="Li R."/>
            <person name="Bekaert M."/>
        </authorList>
    </citation>
    <scope>NUCLEOTIDE SEQUENCE [LARGE SCALE GENOMIC DNA]</scope>
    <source>
        <strain evidence="3">wild</strain>
    </source>
</reference>
<dbReference type="Gene3D" id="3.60.10.10">
    <property type="entry name" value="Endonuclease/exonuclease/phosphatase"/>
    <property type="match status" value="1"/>
</dbReference>
<name>A0A6J8E0F3_MYTCO</name>
<dbReference type="AlphaFoldDB" id="A0A6J8E0F3"/>
<gene>
    <name evidence="2" type="ORF">MCOR_46784</name>
</gene>
<keyword evidence="3" id="KW-1185">Reference proteome</keyword>
<dbReference type="EMBL" id="CACVKT020008264">
    <property type="protein sequence ID" value="CAC5413930.1"/>
    <property type="molecule type" value="Genomic_DNA"/>
</dbReference>
<dbReference type="Pfam" id="PF03372">
    <property type="entry name" value="Exo_endo_phos"/>
    <property type="match status" value="1"/>
</dbReference>
<dbReference type="InterPro" id="IPR005135">
    <property type="entry name" value="Endo/exonuclease/phosphatase"/>
</dbReference>
<feature type="domain" description="Endonuclease/exonuclease/phosphatase" evidence="1">
    <location>
        <begin position="71"/>
        <end position="226"/>
    </location>
</feature>
<dbReference type="InterPro" id="IPR036691">
    <property type="entry name" value="Endo/exonu/phosph_ase_sf"/>
</dbReference>
<protein>
    <recommendedName>
        <fullName evidence="1">Endonuclease/exonuclease/phosphatase domain-containing protein</fullName>
    </recommendedName>
</protein>
<dbReference type="OrthoDB" id="7476844at2759"/>
<dbReference type="GO" id="GO:0003824">
    <property type="term" value="F:catalytic activity"/>
    <property type="evidence" value="ECO:0007669"/>
    <property type="project" value="InterPro"/>
</dbReference>
<evidence type="ECO:0000313" key="3">
    <source>
        <dbReference type="Proteomes" id="UP000507470"/>
    </source>
</evidence>
<sequence>MDQVENQLQKVAQSLNIPDAIQDTHDHHESLSCQPANSKSPTAFFRPTKTPLGDQVAQTIEASNSTLQIVSFNCKSIKSCSATVRDLIRQNDFVLIQEHWLFEGQLNLIGEIDANMNYAAKGVDNYDPLPPIYLPGGYGGVSIMWKMKLDSMIRTFNDGRERIQCVEVLGKDNNNLLFISIYLPSTGSRDHYEEFIDTIDQLNEIVLKYQDTHYMIIGGDLNEDLREHQ</sequence>
<accession>A0A6J8E0F3</accession>
<evidence type="ECO:0000313" key="2">
    <source>
        <dbReference type="EMBL" id="CAC5413930.1"/>
    </source>
</evidence>
<dbReference type="Proteomes" id="UP000507470">
    <property type="component" value="Unassembled WGS sequence"/>
</dbReference>
<proteinExistence type="predicted"/>
<evidence type="ECO:0000259" key="1">
    <source>
        <dbReference type="Pfam" id="PF03372"/>
    </source>
</evidence>